<dbReference type="InterPro" id="IPR013324">
    <property type="entry name" value="RNA_pol_sigma_r3/r4-like"/>
</dbReference>
<evidence type="ECO:0000313" key="8">
    <source>
        <dbReference type="Proteomes" id="UP000886886"/>
    </source>
</evidence>
<gene>
    <name evidence="7" type="ORF">IAB26_11805</name>
</gene>
<comment type="caution">
    <text evidence="7">The sequence shown here is derived from an EMBL/GenBank/DDBJ whole genome shotgun (WGS) entry which is preliminary data.</text>
</comment>
<dbReference type="Gene3D" id="1.10.10.10">
    <property type="entry name" value="Winged helix-like DNA-binding domain superfamily/Winged helix DNA-binding domain"/>
    <property type="match status" value="1"/>
</dbReference>
<reference evidence="7" key="2">
    <citation type="journal article" date="2021" name="PeerJ">
        <title>Extensive microbial diversity within the chicken gut microbiome revealed by metagenomics and culture.</title>
        <authorList>
            <person name="Gilroy R."/>
            <person name="Ravi A."/>
            <person name="Getino M."/>
            <person name="Pursley I."/>
            <person name="Horton D.L."/>
            <person name="Alikhan N.F."/>
            <person name="Baker D."/>
            <person name="Gharbi K."/>
            <person name="Hall N."/>
            <person name="Watson M."/>
            <person name="Adriaenssens E.M."/>
            <person name="Foster-Nyarko E."/>
            <person name="Jarju S."/>
            <person name="Secka A."/>
            <person name="Antonio M."/>
            <person name="Oren A."/>
            <person name="Chaudhuri R.R."/>
            <person name="La Ragione R."/>
            <person name="Hildebrand F."/>
            <person name="Pallen M.J."/>
        </authorList>
    </citation>
    <scope>NUCLEOTIDE SEQUENCE</scope>
    <source>
        <strain evidence="7">ChiSjej3B21-11622</strain>
    </source>
</reference>
<dbReference type="Pfam" id="PF08281">
    <property type="entry name" value="Sigma70_r4_2"/>
    <property type="match status" value="1"/>
</dbReference>
<dbReference type="InterPro" id="IPR039425">
    <property type="entry name" value="RNA_pol_sigma-70-like"/>
</dbReference>
<proteinExistence type="inferred from homology"/>
<dbReference type="SUPFAM" id="SSF88946">
    <property type="entry name" value="Sigma2 domain of RNA polymerase sigma factors"/>
    <property type="match status" value="1"/>
</dbReference>
<dbReference type="PANTHER" id="PTHR43133">
    <property type="entry name" value="RNA POLYMERASE ECF-TYPE SIGMA FACTO"/>
    <property type="match status" value="1"/>
</dbReference>
<evidence type="ECO:0000256" key="4">
    <source>
        <dbReference type="ARBA" id="ARBA00023163"/>
    </source>
</evidence>
<dbReference type="GO" id="GO:0003677">
    <property type="term" value="F:DNA binding"/>
    <property type="evidence" value="ECO:0007669"/>
    <property type="project" value="InterPro"/>
</dbReference>
<dbReference type="Pfam" id="PF04542">
    <property type="entry name" value="Sigma70_r2"/>
    <property type="match status" value="1"/>
</dbReference>
<comment type="similarity">
    <text evidence="1">Belongs to the sigma-70 factor family. ECF subfamily.</text>
</comment>
<dbReference type="EMBL" id="DVFT01000174">
    <property type="protein sequence ID" value="HIQ97234.1"/>
    <property type="molecule type" value="Genomic_DNA"/>
</dbReference>
<feature type="domain" description="RNA polymerase sigma factor 70 region 4 type 2" evidence="6">
    <location>
        <begin position="97"/>
        <end position="146"/>
    </location>
</feature>
<evidence type="ECO:0000256" key="2">
    <source>
        <dbReference type="ARBA" id="ARBA00023015"/>
    </source>
</evidence>
<dbReference type="InterPro" id="IPR013325">
    <property type="entry name" value="RNA_pol_sigma_r2"/>
</dbReference>
<dbReference type="AlphaFoldDB" id="A0A9D1D2X0"/>
<dbReference type="Proteomes" id="UP000886886">
    <property type="component" value="Unassembled WGS sequence"/>
</dbReference>
<dbReference type="InterPro" id="IPR036388">
    <property type="entry name" value="WH-like_DNA-bd_sf"/>
</dbReference>
<evidence type="ECO:0000256" key="3">
    <source>
        <dbReference type="ARBA" id="ARBA00023082"/>
    </source>
</evidence>
<keyword evidence="3" id="KW-0731">Sigma factor</keyword>
<dbReference type="SUPFAM" id="SSF88659">
    <property type="entry name" value="Sigma3 and sigma4 domains of RNA polymerase sigma factors"/>
    <property type="match status" value="1"/>
</dbReference>
<sequence length="151" mass="17928">MIESLYKQFHQELISWCRKKTQSTALSDDLVQETYLRALKSNDLLKTLEPRQQRAWLYRTLQNLYIDYIRRSAFEACTDAPPETQEEDTAYSEIDCLEMLNLLPDEEKVLFILRYLEGYHSTEIAKMFDLPPGTVRSRLSSARKRLRKLWS</sequence>
<keyword evidence="2" id="KW-0805">Transcription regulation</keyword>
<dbReference type="GO" id="GO:0006352">
    <property type="term" value="P:DNA-templated transcription initiation"/>
    <property type="evidence" value="ECO:0007669"/>
    <property type="project" value="InterPro"/>
</dbReference>
<dbReference type="Gene3D" id="1.10.1740.10">
    <property type="match status" value="1"/>
</dbReference>
<dbReference type="InterPro" id="IPR013249">
    <property type="entry name" value="RNA_pol_sigma70_r4_t2"/>
</dbReference>
<keyword evidence="4" id="KW-0804">Transcription</keyword>
<dbReference type="CDD" id="cd06171">
    <property type="entry name" value="Sigma70_r4"/>
    <property type="match status" value="1"/>
</dbReference>
<evidence type="ECO:0000256" key="1">
    <source>
        <dbReference type="ARBA" id="ARBA00010641"/>
    </source>
</evidence>
<protein>
    <submittedName>
        <fullName evidence="7">RNA polymerase sigma factor</fullName>
    </submittedName>
</protein>
<dbReference type="InterPro" id="IPR007627">
    <property type="entry name" value="RNA_pol_sigma70_r2"/>
</dbReference>
<dbReference type="PANTHER" id="PTHR43133:SF25">
    <property type="entry name" value="RNA POLYMERASE SIGMA FACTOR RFAY-RELATED"/>
    <property type="match status" value="1"/>
</dbReference>
<evidence type="ECO:0000259" key="6">
    <source>
        <dbReference type="Pfam" id="PF08281"/>
    </source>
</evidence>
<dbReference type="InterPro" id="IPR014284">
    <property type="entry name" value="RNA_pol_sigma-70_dom"/>
</dbReference>
<organism evidence="7 8">
    <name type="scientific">Candidatus Limivivens merdigallinarum</name>
    <dbReference type="NCBI Taxonomy" id="2840859"/>
    <lineage>
        <taxon>Bacteria</taxon>
        <taxon>Bacillati</taxon>
        <taxon>Bacillota</taxon>
        <taxon>Clostridia</taxon>
        <taxon>Lachnospirales</taxon>
        <taxon>Lachnospiraceae</taxon>
        <taxon>Lachnospiraceae incertae sedis</taxon>
        <taxon>Candidatus Limivivens</taxon>
    </lineage>
</organism>
<reference evidence="7" key="1">
    <citation type="submission" date="2020-10" db="EMBL/GenBank/DDBJ databases">
        <authorList>
            <person name="Gilroy R."/>
        </authorList>
    </citation>
    <scope>NUCLEOTIDE SEQUENCE</scope>
    <source>
        <strain evidence="7">ChiSjej3B21-11622</strain>
    </source>
</reference>
<name>A0A9D1D2X0_9FIRM</name>
<dbReference type="GO" id="GO:0016987">
    <property type="term" value="F:sigma factor activity"/>
    <property type="evidence" value="ECO:0007669"/>
    <property type="project" value="UniProtKB-KW"/>
</dbReference>
<evidence type="ECO:0000259" key="5">
    <source>
        <dbReference type="Pfam" id="PF04542"/>
    </source>
</evidence>
<evidence type="ECO:0000313" key="7">
    <source>
        <dbReference type="EMBL" id="HIQ97234.1"/>
    </source>
</evidence>
<feature type="domain" description="RNA polymerase sigma-70 region 2" evidence="5">
    <location>
        <begin position="5"/>
        <end position="73"/>
    </location>
</feature>
<dbReference type="NCBIfam" id="TIGR02937">
    <property type="entry name" value="sigma70-ECF"/>
    <property type="match status" value="1"/>
</dbReference>
<accession>A0A9D1D2X0</accession>